<dbReference type="RefSeq" id="XP_028469779.1">
    <property type="nucleotide sequence ID" value="XM_028613044.1"/>
</dbReference>
<dbReference type="Proteomes" id="UP000272025">
    <property type="component" value="Unassembled WGS sequence"/>
</dbReference>
<evidence type="ECO:0000313" key="3">
    <source>
        <dbReference type="Proteomes" id="UP000272025"/>
    </source>
</evidence>
<gene>
    <name evidence="2" type="ORF">SODALDRAFT_341584</name>
</gene>
<sequence length="178" mass="19753">MWPADSHGFCLLAAATCQVPFVAGTDSIRPHTTTTRALYFVNCSFPFASTSNEAPASSFCPRPRLGRFGWLVLPSPTSIFLPMIPAVRSLIRLLSGSSQSQPLSDRTFLPQVNTYAVDRYLTHTIMYIHMSLVTRPRGVVHLCPLAWPLGKVPDSPDLRRYQYPRLLIMAHHGGGIDD</sequence>
<dbReference type="AlphaFoldDB" id="A0A3N2Q5C4"/>
<dbReference type="GeneID" id="39581522"/>
<evidence type="ECO:0000313" key="2">
    <source>
        <dbReference type="EMBL" id="ROT41973.1"/>
    </source>
</evidence>
<accession>A0A3N2Q5C4</accession>
<reference evidence="2 3" key="1">
    <citation type="journal article" date="2018" name="Mol. Ecol.">
        <title>The obligate alkalophilic soda-lake fungus Sodiomyces alkalinus has shifted to a protein diet.</title>
        <authorList>
            <person name="Grum-Grzhimaylo A.A."/>
            <person name="Falkoski D.L."/>
            <person name="van den Heuvel J."/>
            <person name="Valero-Jimenez C.A."/>
            <person name="Min B."/>
            <person name="Choi I.G."/>
            <person name="Lipzen A."/>
            <person name="Daum C.G."/>
            <person name="Aanen D.K."/>
            <person name="Tsang A."/>
            <person name="Henrissat B."/>
            <person name="Bilanenko E.N."/>
            <person name="de Vries R.P."/>
            <person name="van Kan J.A.L."/>
            <person name="Grigoriev I.V."/>
            <person name="Debets A.J.M."/>
        </authorList>
    </citation>
    <scope>NUCLEOTIDE SEQUENCE [LARGE SCALE GENOMIC DNA]</scope>
    <source>
        <strain evidence="2 3">F11</strain>
    </source>
</reference>
<feature type="signal peptide" evidence="1">
    <location>
        <begin position="1"/>
        <end position="24"/>
    </location>
</feature>
<evidence type="ECO:0000256" key="1">
    <source>
        <dbReference type="SAM" id="SignalP"/>
    </source>
</evidence>
<keyword evidence="3" id="KW-1185">Reference proteome</keyword>
<protein>
    <recommendedName>
        <fullName evidence="4">Secreted protein</fullName>
    </recommendedName>
</protein>
<evidence type="ECO:0008006" key="4">
    <source>
        <dbReference type="Google" id="ProtNLM"/>
    </source>
</evidence>
<name>A0A3N2Q5C4_SODAK</name>
<organism evidence="2 3">
    <name type="scientific">Sodiomyces alkalinus (strain CBS 110278 / VKM F-3762 / F11)</name>
    <name type="common">Alkaliphilic filamentous fungus</name>
    <dbReference type="NCBI Taxonomy" id="1314773"/>
    <lineage>
        <taxon>Eukaryota</taxon>
        <taxon>Fungi</taxon>
        <taxon>Dikarya</taxon>
        <taxon>Ascomycota</taxon>
        <taxon>Pezizomycotina</taxon>
        <taxon>Sordariomycetes</taxon>
        <taxon>Hypocreomycetidae</taxon>
        <taxon>Glomerellales</taxon>
        <taxon>Plectosphaerellaceae</taxon>
        <taxon>Sodiomyces</taxon>
    </lineage>
</organism>
<dbReference type="EMBL" id="ML119051">
    <property type="protein sequence ID" value="ROT41973.1"/>
    <property type="molecule type" value="Genomic_DNA"/>
</dbReference>
<keyword evidence="1" id="KW-0732">Signal</keyword>
<feature type="chain" id="PRO_5018111910" description="Secreted protein" evidence="1">
    <location>
        <begin position="25"/>
        <end position="178"/>
    </location>
</feature>
<proteinExistence type="predicted"/>